<evidence type="ECO:0000256" key="1">
    <source>
        <dbReference type="ARBA" id="ARBA00022741"/>
    </source>
</evidence>
<dbReference type="InterPro" id="IPR044539">
    <property type="entry name" value="Pch2-like"/>
</dbReference>
<dbReference type="InterPro" id="IPR027417">
    <property type="entry name" value="P-loop_NTPase"/>
</dbReference>
<keyword evidence="1 3" id="KW-0547">Nucleotide-binding</keyword>
<sequence length="326" mass="37261">MEIHIINKTEFDSTQITELSEYILNNSLFPPQQFEYSDAQIRILPCDNVKVFQYWLSTEQPEPLEINNTIMYVSQPLPHQQLEILNDTLKFPESVIKKLSNYVKFIMANKYPSLHLHKLLLLAGPPGGGKTSLALKIFQNCSYQIKNSILITVNAHALFSKYFSESGKIVQRLFNQIIEESESNPVFLLIDEIESLASTRNNDNEPTDSIRAANAVLTQLDQLRNYPNIITICTSNLTDKLDPAFIDRCDIIQQIELPNITERIEILKSVWSGISSEEVNKELVKQASAKLEGYSGRALRKIGIQALVQLEEDFNQEDFWLQLINL</sequence>
<dbReference type="GO" id="GO:0005694">
    <property type="term" value="C:chromosome"/>
    <property type="evidence" value="ECO:0007669"/>
    <property type="project" value="TreeGrafter"/>
</dbReference>
<dbReference type="SUPFAM" id="SSF52540">
    <property type="entry name" value="P-loop containing nucleoside triphosphate hydrolases"/>
    <property type="match status" value="1"/>
</dbReference>
<dbReference type="OrthoDB" id="10042665at2759"/>
<keyword evidence="7" id="KW-1185">Reference proteome</keyword>
<dbReference type="EMBL" id="KI546115">
    <property type="protein sequence ID" value="EST44471.1"/>
    <property type="molecule type" value="Genomic_DNA"/>
</dbReference>
<dbReference type="SMART" id="SM00382">
    <property type="entry name" value="AAA"/>
    <property type="match status" value="1"/>
</dbReference>
<reference evidence="5 6" key="1">
    <citation type="journal article" date="2014" name="PLoS Genet.">
        <title>The Genome of Spironucleus salmonicida Highlights a Fish Pathogen Adapted to Fluctuating Environments.</title>
        <authorList>
            <person name="Xu F."/>
            <person name="Jerlstrom-Hultqvist J."/>
            <person name="Einarsson E."/>
            <person name="Astvaldsson A."/>
            <person name="Svard S.G."/>
            <person name="Andersson J.O."/>
        </authorList>
    </citation>
    <scope>NUCLEOTIDE SEQUENCE</scope>
    <source>
        <strain evidence="6">ATCC 50377</strain>
    </source>
</reference>
<reference evidence="6" key="2">
    <citation type="submission" date="2020-12" db="EMBL/GenBank/DDBJ databases">
        <title>New Spironucleus salmonicida genome in near-complete chromosomes.</title>
        <authorList>
            <person name="Xu F."/>
            <person name="Kurt Z."/>
            <person name="Jimenez-Gonzalez A."/>
            <person name="Astvaldsson A."/>
            <person name="Andersson J.O."/>
            <person name="Svard S.G."/>
        </authorList>
    </citation>
    <scope>NUCLEOTIDE SEQUENCE</scope>
    <source>
        <strain evidence="6">ATCC 50377</strain>
    </source>
</reference>
<gene>
    <name evidence="5" type="ORF">SS50377_15465</name>
    <name evidence="6" type="ORF">SS50377_24659</name>
</gene>
<organism evidence="5">
    <name type="scientific">Spironucleus salmonicida</name>
    <dbReference type="NCBI Taxonomy" id="348837"/>
    <lineage>
        <taxon>Eukaryota</taxon>
        <taxon>Metamonada</taxon>
        <taxon>Diplomonadida</taxon>
        <taxon>Hexamitidae</taxon>
        <taxon>Hexamitinae</taxon>
        <taxon>Spironucleus</taxon>
    </lineage>
</organism>
<dbReference type="Pfam" id="PF00004">
    <property type="entry name" value="AAA"/>
    <property type="match status" value="1"/>
</dbReference>
<evidence type="ECO:0000256" key="2">
    <source>
        <dbReference type="ARBA" id="ARBA00022840"/>
    </source>
</evidence>
<proteinExistence type="inferred from homology"/>
<name>V6LL54_9EUKA</name>
<evidence type="ECO:0000313" key="7">
    <source>
        <dbReference type="Proteomes" id="UP000018208"/>
    </source>
</evidence>
<dbReference type="Proteomes" id="UP000018208">
    <property type="component" value="Unassembled WGS sequence"/>
</dbReference>
<evidence type="ECO:0000259" key="4">
    <source>
        <dbReference type="SMART" id="SM00382"/>
    </source>
</evidence>
<accession>V6LL54</accession>
<evidence type="ECO:0000313" key="6">
    <source>
        <dbReference type="EMBL" id="KAH0572548.1"/>
    </source>
</evidence>
<comment type="similarity">
    <text evidence="3">Belongs to the AAA ATPase family.</text>
</comment>
<protein>
    <submittedName>
        <fullName evidence="5">ATPase associated with various cellular activities family protein</fullName>
    </submittedName>
</protein>
<evidence type="ECO:0000256" key="3">
    <source>
        <dbReference type="RuleBase" id="RU003651"/>
    </source>
</evidence>
<dbReference type="GO" id="GO:0005634">
    <property type="term" value="C:nucleus"/>
    <property type="evidence" value="ECO:0007669"/>
    <property type="project" value="TreeGrafter"/>
</dbReference>
<evidence type="ECO:0000313" key="5">
    <source>
        <dbReference type="EMBL" id="EST44471.1"/>
    </source>
</evidence>
<dbReference type="VEuPathDB" id="GiardiaDB:SS50377_24659"/>
<dbReference type="PROSITE" id="PS00674">
    <property type="entry name" value="AAA"/>
    <property type="match status" value="1"/>
</dbReference>
<dbReference type="PANTHER" id="PTHR45991:SF1">
    <property type="entry name" value="PACHYTENE CHECKPOINT PROTEIN 2 HOMOLOG"/>
    <property type="match status" value="1"/>
</dbReference>
<dbReference type="GO" id="GO:0016887">
    <property type="term" value="F:ATP hydrolysis activity"/>
    <property type="evidence" value="ECO:0007669"/>
    <property type="project" value="InterPro"/>
</dbReference>
<dbReference type="AlphaFoldDB" id="V6LL54"/>
<feature type="domain" description="AAA+ ATPase" evidence="4">
    <location>
        <begin position="116"/>
        <end position="259"/>
    </location>
</feature>
<dbReference type="InterPro" id="IPR003593">
    <property type="entry name" value="AAA+_ATPase"/>
</dbReference>
<dbReference type="GO" id="GO:0007131">
    <property type="term" value="P:reciprocal meiotic recombination"/>
    <property type="evidence" value="ECO:0007669"/>
    <property type="project" value="TreeGrafter"/>
</dbReference>
<dbReference type="InterPro" id="IPR003960">
    <property type="entry name" value="ATPase_AAA_CS"/>
</dbReference>
<dbReference type="GO" id="GO:0051598">
    <property type="term" value="P:meiotic recombination checkpoint signaling"/>
    <property type="evidence" value="ECO:0007669"/>
    <property type="project" value="TreeGrafter"/>
</dbReference>
<dbReference type="Gene3D" id="3.40.50.300">
    <property type="entry name" value="P-loop containing nucleotide triphosphate hydrolases"/>
    <property type="match status" value="1"/>
</dbReference>
<dbReference type="GO" id="GO:0005524">
    <property type="term" value="F:ATP binding"/>
    <property type="evidence" value="ECO:0007669"/>
    <property type="project" value="UniProtKB-KW"/>
</dbReference>
<dbReference type="InterPro" id="IPR003959">
    <property type="entry name" value="ATPase_AAA_core"/>
</dbReference>
<keyword evidence="2 3" id="KW-0067">ATP-binding</keyword>
<dbReference type="PANTHER" id="PTHR45991">
    <property type="entry name" value="PACHYTENE CHECKPOINT PROTEIN 2"/>
    <property type="match status" value="1"/>
</dbReference>
<dbReference type="EMBL" id="AUWU02000005">
    <property type="protein sequence ID" value="KAH0572548.1"/>
    <property type="molecule type" value="Genomic_DNA"/>
</dbReference>